<protein>
    <submittedName>
        <fullName evidence="1">Uncharacterized protein</fullName>
    </submittedName>
</protein>
<proteinExistence type="predicted"/>
<reference evidence="1 2" key="1">
    <citation type="submission" date="2019-02" db="EMBL/GenBank/DDBJ databases">
        <title>Genome sequencing of the rare red list fungi Hericium alpestre (H. flagellum).</title>
        <authorList>
            <person name="Buettner E."/>
            <person name="Kellner H."/>
        </authorList>
    </citation>
    <scope>NUCLEOTIDE SEQUENCE [LARGE SCALE GENOMIC DNA]</scope>
    <source>
        <strain evidence="1 2">DSM 108284</strain>
    </source>
</reference>
<dbReference type="Gene3D" id="1.10.630.10">
    <property type="entry name" value="Cytochrome P450"/>
    <property type="match status" value="1"/>
</dbReference>
<dbReference type="SUPFAM" id="SSF48264">
    <property type="entry name" value="Cytochrome P450"/>
    <property type="match status" value="1"/>
</dbReference>
<dbReference type="GO" id="GO:0016705">
    <property type="term" value="F:oxidoreductase activity, acting on paired donors, with incorporation or reduction of molecular oxygen"/>
    <property type="evidence" value="ECO:0007669"/>
    <property type="project" value="InterPro"/>
</dbReference>
<keyword evidence="2" id="KW-1185">Reference proteome</keyword>
<evidence type="ECO:0000313" key="2">
    <source>
        <dbReference type="Proteomes" id="UP000298061"/>
    </source>
</evidence>
<organism evidence="1 2">
    <name type="scientific">Hericium alpestre</name>
    <dbReference type="NCBI Taxonomy" id="135208"/>
    <lineage>
        <taxon>Eukaryota</taxon>
        <taxon>Fungi</taxon>
        <taxon>Dikarya</taxon>
        <taxon>Basidiomycota</taxon>
        <taxon>Agaricomycotina</taxon>
        <taxon>Agaricomycetes</taxon>
        <taxon>Russulales</taxon>
        <taxon>Hericiaceae</taxon>
        <taxon>Hericium</taxon>
    </lineage>
</organism>
<dbReference type="GO" id="GO:0020037">
    <property type="term" value="F:heme binding"/>
    <property type="evidence" value="ECO:0007669"/>
    <property type="project" value="InterPro"/>
</dbReference>
<dbReference type="InterPro" id="IPR001128">
    <property type="entry name" value="Cyt_P450"/>
</dbReference>
<dbReference type="Proteomes" id="UP000298061">
    <property type="component" value="Unassembled WGS sequence"/>
</dbReference>
<dbReference type="GO" id="GO:0005506">
    <property type="term" value="F:iron ion binding"/>
    <property type="evidence" value="ECO:0007669"/>
    <property type="project" value="InterPro"/>
</dbReference>
<dbReference type="InterPro" id="IPR036396">
    <property type="entry name" value="Cyt_P450_sf"/>
</dbReference>
<dbReference type="OrthoDB" id="1470350at2759"/>
<gene>
    <name evidence="1" type="ORF">EWM64_g4496</name>
</gene>
<accession>A0A4Y9ZZN8</accession>
<dbReference type="EMBL" id="SFCI01000489">
    <property type="protein sequence ID" value="TFY79513.1"/>
    <property type="molecule type" value="Genomic_DNA"/>
</dbReference>
<comment type="caution">
    <text evidence="1">The sequence shown here is derived from an EMBL/GenBank/DDBJ whole genome shotgun (WGS) entry which is preliminary data.</text>
</comment>
<sequence>MISLAFPVVTKSGQRITEIPIRKGQNINISICAYNRVPEIWGPNAHEWYPQRFLHMDKSKQTGIGLYANLLNFCESYGIMTFFKSLTPFNKAEGELWRFSLVSSLVLEPA</sequence>
<evidence type="ECO:0000313" key="1">
    <source>
        <dbReference type="EMBL" id="TFY79513.1"/>
    </source>
</evidence>
<dbReference type="Pfam" id="PF00067">
    <property type="entry name" value="p450"/>
    <property type="match status" value="1"/>
</dbReference>
<dbReference type="STRING" id="135208.A0A4Y9ZZN8"/>
<name>A0A4Y9ZZN8_9AGAM</name>
<dbReference type="GO" id="GO:0004497">
    <property type="term" value="F:monooxygenase activity"/>
    <property type="evidence" value="ECO:0007669"/>
    <property type="project" value="InterPro"/>
</dbReference>
<dbReference type="AlphaFoldDB" id="A0A4Y9ZZN8"/>